<evidence type="ECO:0000313" key="5">
    <source>
        <dbReference type="Proteomes" id="UP000199256"/>
    </source>
</evidence>
<dbReference type="InterPro" id="IPR036105">
    <property type="entry name" value="DiNase_FeMo-co_biosyn_sf"/>
</dbReference>
<keyword evidence="5" id="KW-1185">Reference proteome</keyword>
<organism evidence="4 5">
    <name type="scientific">Ectothiorhodospira marina</name>
    <dbReference type="NCBI Taxonomy" id="1396821"/>
    <lineage>
        <taxon>Bacteria</taxon>
        <taxon>Pseudomonadati</taxon>
        <taxon>Pseudomonadota</taxon>
        <taxon>Gammaproteobacteria</taxon>
        <taxon>Chromatiales</taxon>
        <taxon>Ectothiorhodospiraceae</taxon>
        <taxon>Ectothiorhodospira</taxon>
    </lineage>
</organism>
<dbReference type="Gene3D" id="3.30.420.130">
    <property type="entry name" value="Dinitrogenase iron-molybdenum cofactor biosynthesis domain"/>
    <property type="match status" value="1"/>
</dbReference>
<accession>A0A1H7MEC0</accession>
<feature type="domain" description="Dinitrogenase iron-molybdenum cofactor biosynthesis" evidence="3">
    <location>
        <begin position="12"/>
        <end position="104"/>
    </location>
</feature>
<dbReference type="Pfam" id="PF02579">
    <property type="entry name" value="Nitro_FeMo-Co"/>
    <property type="match status" value="1"/>
</dbReference>
<dbReference type="RefSeq" id="WP_090253627.1">
    <property type="nucleotide sequence ID" value="NZ_FOAA01000009.1"/>
</dbReference>
<keyword evidence="1" id="KW-0535">Nitrogen fixation</keyword>
<dbReference type="OrthoDB" id="9797941at2"/>
<gene>
    <name evidence="4" type="ORF">SAMN05444515_10969</name>
</gene>
<evidence type="ECO:0000256" key="1">
    <source>
        <dbReference type="ARBA" id="ARBA00023231"/>
    </source>
</evidence>
<feature type="compositionally biased region" description="Basic residues" evidence="2">
    <location>
        <begin position="118"/>
        <end position="131"/>
    </location>
</feature>
<feature type="region of interest" description="Disordered" evidence="2">
    <location>
        <begin position="111"/>
        <end position="131"/>
    </location>
</feature>
<sequence>MRIVISSQNFRTITGHAGKSRRFLIFEGNAEGQAVETGRLDLPRELSLHEYQGLDAEHPLFQARPSALITQSAGPRFLQRLARQGVTVHVTSATDPQQAAQALLQGDTLPEAEEDPHHTHHHHHHHHHHHG</sequence>
<dbReference type="AlphaFoldDB" id="A0A1H7MEC0"/>
<protein>
    <submittedName>
        <fullName evidence="4">Predicted Fe-Mo cluster-binding protein, NifX family</fullName>
    </submittedName>
</protein>
<reference evidence="5" key="1">
    <citation type="submission" date="2016-10" db="EMBL/GenBank/DDBJ databases">
        <authorList>
            <person name="Varghese N."/>
            <person name="Submissions S."/>
        </authorList>
    </citation>
    <scope>NUCLEOTIDE SEQUENCE [LARGE SCALE GENOMIC DNA]</scope>
    <source>
        <strain evidence="5">DSM 241</strain>
    </source>
</reference>
<evidence type="ECO:0000313" key="4">
    <source>
        <dbReference type="EMBL" id="SEL09543.1"/>
    </source>
</evidence>
<dbReference type="STRING" id="1396821.SAMN05444515_10969"/>
<proteinExistence type="predicted"/>
<dbReference type="Proteomes" id="UP000199256">
    <property type="component" value="Unassembled WGS sequence"/>
</dbReference>
<dbReference type="InterPro" id="IPR003731">
    <property type="entry name" value="Di-Nase_FeMo-co_biosynth"/>
</dbReference>
<name>A0A1H7MEC0_9GAMM</name>
<dbReference type="EMBL" id="FOAA01000009">
    <property type="protein sequence ID" value="SEL09543.1"/>
    <property type="molecule type" value="Genomic_DNA"/>
</dbReference>
<dbReference type="SUPFAM" id="SSF53146">
    <property type="entry name" value="Nitrogenase accessory factor-like"/>
    <property type="match status" value="1"/>
</dbReference>
<evidence type="ECO:0000259" key="3">
    <source>
        <dbReference type="Pfam" id="PF02579"/>
    </source>
</evidence>
<evidence type="ECO:0000256" key="2">
    <source>
        <dbReference type="SAM" id="MobiDB-lite"/>
    </source>
</evidence>